<dbReference type="InterPro" id="IPR027417">
    <property type="entry name" value="P-loop_NTPase"/>
</dbReference>
<dbReference type="EC" id="3.6.3.-" evidence="6"/>
<reference evidence="7" key="3">
    <citation type="submission" date="2016-11" db="EMBL/GenBank/DDBJ databases">
        <authorList>
            <person name="Varghese N."/>
            <person name="Submissions S."/>
        </authorList>
    </citation>
    <scope>NUCLEOTIDE SEQUENCE</scope>
    <source>
        <strain evidence="7">DSM 1682</strain>
    </source>
</reference>
<dbReference type="KEGG" id="cpro:CPRO_09940"/>
<comment type="similarity">
    <text evidence="1">Belongs to the ABC transporter superfamily.</text>
</comment>
<sequence length="238" mass="26411">MNSTIVIAANGLQKNFRQHEVLSNFNLNIPKGNIYGLLGENGSGKTTFMKILLGLLKPSGGEAYVCGNIVTEHDKSYLSKVGSLIEIPAFYDWLTVGENLSLHCDYLKKNYDKIPEILNIVGIPGTENNKISELSLGMKQRLAIGRALLGEPEILILDEPINGVDPKGIIEIRNLLLQLKQEQKLTILLSSHIISELEKIADIIGVMHNGKIVSEIPKETFAKVDFDFEKQFLILTQD</sequence>
<dbReference type="AlphaFoldDB" id="A0A0X1U6M7"/>
<reference evidence="8" key="2">
    <citation type="submission" date="2016-01" db="EMBL/GenBank/DDBJ databases">
        <authorList>
            <person name="Poehlein A."/>
            <person name="Schlien K."/>
            <person name="Gottschalk G."/>
            <person name="Buckel W."/>
            <person name="Daniel R."/>
        </authorList>
    </citation>
    <scope>NUCLEOTIDE SEQUENCE [LARGE SCALE GENOMIC DNA]</scope>
    <source>
        <strain evidence="8">X2</strain>
    </source>
</reference>
<dbReference type="Gene3D" id="3.40.50.300">
    <property type="entry name" value="P-loop containing nucleotide triphosphate hydrolases"/>
    <property type="match status" value="1"/>
</dbReference>
<evidence type="ECO:0000313" key="7">
    <source>
        <dbReference type="EMBL" id="SHE92315.1"/>
    </source>
</evidence>
<evidence type="ECO:0000313" key="9">
    <source>
        <dbReference type="Proteomes" id="UP000184204"/>
    </source>
</evidence>
<dbReference type="InterPro" id="IPR003439">
    <property type="entry name" value="ABC_transporter-like_ATP-bd"/>
</dbReference>
<dbReference type="PROSITE" id="PS50893">
    <property type="entry name" value="ABC_TRANSPORTER_2"/>
    <property type="match status" value="1"/>
</dbReference>
<evidence type="ECO:0000256" key="2">
    <source>
        <dbReference type="ARBA" id="ARBA00022448"/>
    </source>
</evidence>
<proteinExistence type="inferred from homology"/>
<evidence type="ECO:0000259" key="5">
    <source>
        <dbReference type="PROSITE" id="PS50893"/>
    </source>
</evidence>
<protein>
    <submittedName>
        <fullName evidence="6">ABC transporter ATP-binding protein YxlF</fullName>
        <ecNumber evidence="6">3.6.3.-</ecNumber>
    </submittedName>
    <submittedName>
        <fullName evidence="7">ABC-2 type transport system ATP-binding protein</fullName>
    </submittedName>
</protein>
<dbReference type="Proteomes" id="UP000184204">
    <property type="component" value="Unassembled WGS sequence"/>
</dbReference>
<gene>
    <name evidence="6" type="primary">yxlF_1</name>
    <name evidence="6" type="ORF">CPRO_09940</name>
    <name evidence="7" type="ORF">SAMN02745151_02235</name>
</gene>
<name>A0A0X1U6M7_ANAPI</name>
<dbReference type="InterPro" id="IPR003593">
    <property type="entry name" value="AAA+_ATPase"/>
</dbReference>
<dbReference type="PANTHER" id="PTHR43335">
    <property type="entry name" value="ABC TRANSPORTER, ATP-BINDING PROTEIN"/>
    <property type="match status" value="1"/>
</dbReference>
<evidence type="ECO:0000256" key="4">
    <source>
        <dbReference type="ARBA" id="ARBA00022840"/>
    </source>
</evidence>
<reference evidence="6 8" key="1">
    <citation type="journal article" date="2016" name="Genome Announc.">
        <title>Complete Genome Sequence of the Amino Acid-Fermenting Clostridium propionicum X2 (DSM 1682).</title>
        <authorList>
            <person name="Poehlein A."/>
            <person name="Schlien K."/>
            <person name="Chowdhury N.P."/>
            <person name="Gottschalk G."/>
            <person name="Buckel W."/>
            <person name="Daniel R."/>
        </authorList>
    </citation>
    <scope>NUCLEOTIDE SEQUENCE [LARGE SCALE GENOMIC DNA]</scope>
    <source>
        <strain evidence="6 8">X2</strain>
    </source>
</reference>
<accession>A0A0X1U6M7</accession>
<keyword evidence="2" id="KW-0813">Transport</keyword>
<dbReference type="GO" id="GO:0016887">
    <property type="term" value="F:ATP hydrolysis activity"/>
    <property type="evidence" value="ECO:0007669"/>
    <property type="project" value="InterPro"/>
</dbReference>
<dbReference type="GO" id="GO:0005524">
    <property type="term" value="F:ATP binding"/>
    <property type="evidence" value="ECO:0007669"/>
    <property type="project" value="UniProtKB-KW"/>
</dbReference>
<dbReference type="PANTHER" id="PTHR43335:SF8">
    <property type="entry name" value="ABC TRANSPORTER, ATP-BINDING PROTEIN"/>
    <property type="match status" value="1"/>
</dbReference>
<dbReference type="RefSeq" id="WP_066048506.1">
    <property type="nucleotide sequence ID" value="NZ_CP014223.1"/>
</dbReference>
<dbReference type="Pfam" id="PF00005">
    <property type="entry name" value="ABC_tran"/>
    <property type="match status" value="1"/>
</dbReference>
<evidence type="ECO:0000313" key="6">
    <source>
        <dbReference type="EMBL" id="AMJ40589.1"/>
    </source>
</evidence>
<dbReference type="SMART" id="SM00382">
    <property type="entry name" value="AAA"/>
    <property type="match status" value="1"/>
</dbReference>
<evidence type="ECO:0000313" key="8">
    <source>
        <dbReference type="Proteomes" id="UP000068026"/>
    </source>
</evidence>
<organism evidence="7 9">
    <name type="scientific">Anaerotignum propionicum DSM 1682</name>
    <dbReference type="NCBI Taxonomy" id="991789"/>
    <lineage>
        <taxon>Bacteria</taxon>
        <taxon>Bacillati</taxon>
        <taxon>Bacillota</taxon>
        <taxon>Clostridia</taxon>
        <taxon>Lachnospirales</taxon>
        <taxon>Anaerotignaceae</taxon>
        <taxon>Anaerotignum</taxon>
    </lineage>
</organism>
<reference evidence="9" key="4">
    <citation type="submission" date="2016-11" db="EMBL/GenBank/DDBJ databases">
        <authorList>
            <person name="Jaros S."/>
            <person name="Januszkiewicz K."/>
            <person name="Wedrychowicz H."/>
        </authorList>
    </citation>
    <scope>NUCLEOTIDE SEQUENCE [LARGE SCALE GENOMIC DNA]</scope>
    <source>
        <strain evidence="9">DSM 1682</strain>
    </source>
</reference>
<dbReference type="Proteomes" id="UP000068026">
    <property type="component" value="Chromosome"/>
</dbReference>
<dbReference type="OrthoDB" id="9809205at2"/>
<keyword evidence="4 7" id="KW-0067">ATP-binding</keyword>
<dbReference type="InterPro" id="IPR017871">
    <property type="entry name" value="ABC_transporter-like_CS"/>
</dbReference>
<keyword evidence="6" id="KW-0378">Hydrolase</keyword>
<dbReference type="EMBL" id="CP014223">
    <property type="protein sequence ID" value="AMJ40589.1"/>
    <property type="molecule type" value="Genomic_DNA"/>
</dbReference>
<dbReference type="EMBL" id="FQUA01000010">
    <property type="protein sequence ID" value="SHE92315.1"/>
    <property type="molecule type" value="Genomic_DNA"/>
</dbReference>
<evidence type="ECO:0000256" key="3">
    <source>
        <dbReference type="ARBA" id="ARBA00022741"/>
    </source>
</evidence>
<keyword evidence="3" id="KW-0547">Nucleotide-binding</keyword>
<feature type="domain" description="ABC transporter" evidence="5">
    <location>
        <begin position="7"/>
        <end position="234"/>
    </location>
</feature>
<dbReference type="SUPFAM" id="SSF52540">
    <property type="entry name" value="P-loop containing nucleoside triphosphate hydrolases"/>
    <property type="match status" value="1"/>
</dbReference>
<dbReference type="PROSITE" id="PS00211">
    <property type="entry name" value="ABC_TRANSPORTER_1"/>
    <property type="match status" value="1"/>
</dbReference>
<keyword evidence="8" id="KW-1185">Reference proteome</keyword>
<evidence type="ECO:0000256" key="1">
    <source>
        <dbReference type="ARBA" id="ARBA00005417"/>
    </source>
</evidence>